<organism evidence="1">
    <name type="scientific">Spironucleus salmonicida</name>
    <dbReference type="NCBI Taxonomy" id="348837"/>
    <lineage>
        <taxon>Eukaryota</taxon>
        <taxon>Metamonada</taxon>
        <taxon>Diplomonadida</taxon>
        <taxon>Hexamitidae</taxon>
        <taxon>Hexamitinae</taxon>
        <taxon>Spironucleus</taxon>
    </lineage>
</organism>
<accession>V6LHX4</accession>
<reference evidence="1 2" key="1">
    <citation type="journal article" date="2014" name="PLoS Genet.">
        <title>The Genome of Spironucleus salmonicida Highlights a Fish Pathogen Adapted to Fluctuating Environments.</title>
        <authorList>
            <person name="Xu F."/>
            <person name="Jerlstrom-Hultqvist J."/>
            <person name="Einarsson E."/>
            <person name="Astvaldsson A."/>
            <person name="Svard S.G."/>
            <person name="Andersson J.O."/>
        </authorList>
    </citation>
    <scope>NUCLEOTIDE SEQUENCE</scope>
    <source>
        <strain evidence="2">ATCC 50377</strain>
    </source>
</reference>
<gene>
    <name evidence="1" type="ORF">SS50377_16974</name>
    <name evidence="2" type="ORF">SS50377_27403</name>
</gene>
<keyword evidence="3" id="KW-1185">Reference proteome</keyword>
<protein>
    <submittedName>
        <fullName evidence="1">Uncharacterized protein</fullName>
    </submittedName>
</protein>
<sequence>MPRAPLDQNTALQAIAFTLQQLSTYSVDELLKDHHLLEQQVKRLNMSWKQAAEVMGVSKSRLYHWFRETFSRKLRQQLTKEDFRKIKREVQQQMSTGEKPILSQIKSSLSQEYDSYVVKVAFQNAKIGCRIQNLPLLALPSFNVESDSKVNSARTILNNSQTDAQCEFSNSEVFYFQSFIME</sequence>
<evidence type="ECO:0000313" key="3">
    <source>
        <dbReference type="Proteomes" id="UP000018208"/>
    </source>
</evidence>
<evidence type="ECO:0000313" key="2">
    <source>
        <dbReference type="EMBL" id="KAH0571103.1"/>
    </source>
</evidence>
<reference evidence="2" key="2">
    <citation type="submission" date="2020-12" db="EMBL/GenBank/DDBJ databases">
        <title>New Spironucleus salmonicida genome in near-complete chromosomes.</title>
        <authorList>
            <person name="Xu F."/>
            <person name="Kurt Z."/>
            <person name="Jimenez-Gonzalez A."/>
            <person name="Astvaldsson A."/>
            <person name="Andersson J.O."/>
            <person name="Svard S.G."/>
        </authorList>
    </citation>
    <scope>NUCLEOTIDE SEQUENCE</scope>
    <source>
        <strain evidence="2">ATCC 50377</strain>
    </source>
</reference>
<dbReference type="VEuPathDB" id="GiardiaDB:SS50377_27403"/>
<evidence type="ECO:0000313" key="1">
    <source>
        <dbReference type="EMBL" id="EST43306.1"/>
    </source>
</evidence>
<dbReference type="AlphaFoldDB" id="V6LHX4"/>
<dbReference type="Proteomes" id="UP000018208">
    <property type="component" value="Unassembled WGS sequence"/>
</dbReference>
<dbReference type="EMBL" id="AUWU02000007">
    <property type="protein sequence ID" value="KAH0571103.1"/>
    <property type="molecule type" value="Genomic_DNA"/>
</dbReference>
<proteinExistence type="predicted"/>
<dbReference type="EMBL" id="KI546139">
    <property type="protein sequence ID" value="EST43306.1"/>
    <property type="molecule type" value="Genomic_DNA"/>
</dbReference>
<name>V6LHX4_9EUKA</name>
<dbReference type="OrthoDB" id="10259048at2759"/>